<evidence type="ECO:0000256" key="5">
    <source>
        <dbReference type="ARBA" id="ARBA00022989"/>
    </source>
</evidence>
<evidence type="ECO:0000256" key="10">
    <source>
        <dbReference type="ARBA" id="ARBA00044501"/>
    </source>
</evidence>
<keyword evidence="4" id="KW-0479">Metal-binding</keyword>
<evidence type="ECO:0000313" key="14">
    <source>
        <dbReference type="Proteomes" id="UP000005237"/>
    </source>
</evidence>
<keyword evidence="3 12" id="KW-0812">Transmembrane</keyword>
<dbReference type="InterPro" id="IPR003780">
    <property type="entry name" value="COX15/CtaA_fam"/>
</dbReference>
<comment type="pathway">
    <text evidence="10">Porphyrin-containing compound metabolism; heme A biosynthesis; heme A from heme O: step 1/1.</text>
</comment>
<sequence length="233" mass="26402">MWLLASKQWQKKLGFRRNFGISVKDVDEKSRKRIGWWLMGCAGMCYGAVAIGGVTRLTESGLSMVNWDLFKTMKPPIGQKQWEEEFEKYKAYPEYKFKSSSHEMTLNEFKFIWSMEYGHRMWGRAIGLVFLIPCAYFWARGRFAPDMKRRMVVATTLLLAQGGIVSILDTANQAAPSYTIPSDSGPCSSCLEYANSSAAVPEVAPEGLIVDEDFDRILDVVGPSFRRTTAWSC</sequence>
<dbReference type="Pfam" id="PF02628">
    <property type="entry name" value="COX15-CtaA"/>
    <property type="match status" value="1"/>
</dbReference>
<evidence type="ECO:0000256" key="8">
    <source>
        <dbReference type="ARBA" id="ARBA00023133"/>
    </source>
</evidence>
<organism evidence="13 14">
    <name type="scientific">Caenorhabditis japonica</name>
    <dbReference type="NCBI Taxonomy" id="281687"/>
    <lineage>
        <taxon>Eukaryota</taxon>
        <taxon>Metazoa</taxon>
        <taxon>Ecdysozoa</taxon>
        <taxon>Nematoda</taxon>
        <taxon>Chromadorea</taxon>
        <taxon>Rhabditida</taxon>
        <taxon>Rhabditina</taxon>
        <taxon>Rhabditomorpha</taxon>
        <taxon>Rhabditoidea</taxon>
        <taxon>Rhabditidae</taxon>
        <taxon>Peloderinae</taxon>
        <taxon>Caenorhabditis</taxon>
    </lineage>
</organism>
<keyword evidence="7" id="KW-0408">Iron</keyword>
<comment type="catalytic activity">
    <reaction evidence="11">
        <text>Fe(II)-heme o + 2 A + H2O = Fe(II)-heme a + 2 AH2</text>
        <dbReference type="Rhea" id="RHEA:63388"/>
        <dbReference type="ChEBI" id="CHEBI:13193"/>
        <dbReference type="ChEBI" id="CHEBI:15377"/>
        <dbReference type="ChEBI" id="CHEBI:17499"/>
        <dbReference type="ChEBI" id="CHEBI:60530"/>
        <dbReference type="ChEBI" id="CHEBI:61715"/>
        <dbReference type="EC" id="1.17.99.9"/>
    </reaction>
    <physiologicalReaction direction="left-to-right" evidence="11">
        <dbReference type="Rhea" id="RHEA:63389"/>
    </physiologicalReaction>
</comment>
<evidence type="ECO:0000256" key="4">
    <source>
        <dbReference type="ARBA" id="ARBA00022723"/>
    </source>
</evidence>
<evidence type="ECO:0000256" key="6">
    <source>
        <dbReference type="ARBA" id="ARBA00023002"/>
    </source>
</evidence>
<dbReference type="GO" id="GO:0006784">
    <property type="term" value="P:heme A biosynthetic process"/>
    <property type="evidence" value="ECO:0007669"/>
    <property type="project" value="InterPro"/>
</dbReference>
<reference evidence="14" key="1">
    <citation type="submission" date="2010-08" db="EMBL/GenBank/DDBJ databases">
        <authorList>
            <consortium name="Caenorhabditis japonica Sequencing Consortium"/>
            <person name="Wilson R.K."/>
        </authorList>
    </citation>
    <scope>NUCLEOTIDE SEQUENCE [LARGE SCALE GENOMIC DNA]</scope>
    <source>
        <strain evidence="14">DF5081</strain>
    </source>
</reference>
<keyword evidence="9 12" id="KW-0472">Membrane</keyword>
<comment type="subcellular location">
    <subcellularLocation>
        <location evidence="2">Membrane</location>
        <topology evidence="2">Multi-pass membrane protein</topology>
    </subcellularLocation>
</comment>
<evidence type="ECO:0000256" key="12">
    <source>
        <dbReference type="SAM" id="Phobius"/>
    </source>
</evidence>
<keyword evidence="6" id="KW-0560">Oxidoreductase</keyword>
<dbReference type="PANTHER" id="PTHR23289:SF2">
    <property type="entry name" value="CYTOCHROME C OXIDASE ASSEMBLY PROTEIN COX15 HOMOLOG"/>
    <property type="match status" value="1"/>
</dbReference>
<dbReference type="InterPro" id="IPR023754">
    <property type="entry name" value="HemeA_Synthase_type2"/>
</dbReference>
<proteinExistence type="predicted"/>
<comment type="cofactor">
    <cofactor evidence="1">
        <name>heme b</name>
        <dbReference type="ChEBI" id="CHEBI:60344"/>
    </cofactor>
</comment>
<dbReference type="PANTHER" id="PTHR23289">
    <property type="entry name" value="CYTOCHROME C OXIDASE ASSEMBLY PROTEIN COX15"/>
    <property type="match status" value="1"/>
</dbReference>
<keyword evidence="8" id="KW-0350">Heme biosynthesis</keyword>
<name>A0A8R1HU23_CAEJA</name>
<evidence type="ECO:0000256" key="11">
    <source>
        <dbReference type="ARBA" id="ARBA00048044"/>
    </source>
</evidence>
<dbReference type="AlphaFoldDB" id="A0A8R1HU23"/>
<evidence type="ECO:0000256" key="3">
    <source>
        <dbReference type="ARBA" id="ARBA00022692"/>
    </source>
</evidence>
<keyword evidence="5 12" id="KW-1133">Transmembrane helix</keyword>
<dbReference type="GO" id="GO:0046872">
    <property type="term" value="F:metal ion binding"/>
    <property type="evidence" value="ECO:0007669"/>
    <property type="project" value="UniProtKB-KW"/>
</dbReference>
<dbReference type="GO" id="GO:0005743">
    <property type="term" value="C:mitochondrial inner membrane"/>
    <property type="evidence" value="ECO:0007669"/>
    <property type="project" value="TreeGrafter"/>
</dbReference>
<dbReference type="EnsemblMetazoa" id="CJA10900.1">
    <property type="protein sequence ID" value="CJA10900.1"/>
    <property type="gene ID" value="WBGene00130104"/>
</dbReference>
<evidence type="ECO:0000256" key="1">
    <source>
        <dbReference type="ARBA" id="ARBA00001970"/>
    </source>
</evidence>
<dbReference type="GO" id="GO:0120547">
    <property type="term" value="F:heme A synthase activity"/>
    <property type="evidence" value="ECO:0007669"/>
    <property type="project" value="UniProtKB-EC"/>
</dbReference>
<dbReference type="Proteomes" id="UP000005237">
    <property type="component" value="Unassembled WGS sequence"/>
</dbReference>
<protein>
    <submittedName>
        <fullName evidence="13">Uncharacterized protein</fullName>
    </submittedName>
</protein>
<feature type="transmembrane region" description="Helical" evidence="12">
    <location>
        <begin position="34"/>
        <end position="54"/>
    </location>
</feature>
<evidence type="ECO:0000313" key="13">
    <source>
        <dbReference type="EnsemblMetazoa" id="CJA10900.1"/>
    </source>
</evidence>
<keyword evidence="14" id="KW-1185">Reference proteome</keyword>
<evidence type="ECO:0000256" key="2">
    <source>
        <dbReference type="ARBA" id="ARBA00004141"/>
    </source>
</evidence>
<reference evidence="13" key="2">
    <citation type="submission" date="2022-06" db="UniProtKB">
        <authorList>
            <consortium name="EnsemblMetazoa"/>
        </authorList>
    </citation>
    <scope>IDENTIFICATION</scope>
    <source>
        <strain evidence="13">DF5081</strain>
    </source>
</reference>
<dbReference type="GO" id="GO:0016653">
    <property type="term" value="F:oxidoreductase activity, acting on NAD(P)H, heme protein as acceptor"/>
    <property type="evidence" value="ECO:0007669"/>
    <property type="project" value="TreeGrafter"/>
</dbReference>
<feature type="transmembrane region" description="Helical" evidence="12">
    <location>
        <begin position="121"/>
        <end position="139"/>
    </location>
</feature>
<evidence type="ECO:0000256" key="7">
    <source>
        <dbReference type="ARBA" id="ARBA00023004"/>
    </source>
</evidence>
<accession>A0A8R1HU23</accession>
<evidence type="ECO:0000256" key="9">
    <source>
        <dbReference type="ARBA" id="ARBA00023136"/>
    </source>
</evidence>